<keyword evidence="6 13" id="KW-0812">Transmembrane</keyword>
<dbReference type="GO" id="GO:0043190">
    <property type="term" value="C:ATP-binding cassette (ABC) transporter complex"/>
    <property type="evidence" value="ECO:0007669"/>
    <property type="project" value="InterPro"/>
</dbReference>
<evidence type="ECO:0000256" key="13">
    <source>
        <dbReference type="RuleBase" id="RU003943"/>
    </source>
</evidence>
<keyword evidence="4 13" id="KW-0813">Transport</keyword>
<keyword evidence="8" id="KW-0864">Zinc transport</keyword>
<dbReference type="InterPro" id="IPR037294">
    <property type="entry name" value="ABC_BtuC-like"/>
</dbReference>
<dbReference type="GO" id="GO:0006829">
    <property type="term" value="P:zinc ion transport"/>
    <property type="evidence" value="ECO:0007669"/>
    <property type="project" value="UniProtKB-KW"/>
</dbReference>
<evidence type="ECO:0000256" key="9">
    <source>
        <dbReference type="ARBA" id="ARBA00022989"/>
    </source>
</evidence>
<evidence type="ECO:0000256" key="6">
    <source>
        <dbReference type="ARBA" id="ARBA00022692"/>
    </source>
</evidence>
<evidence type="ECO:0000256" key="14">
    <source>
        <dbReference type="SAM" id="Phobius"/>
    </source>
</evidence>
<dbReference type="SUPFAM" id="SSF81345">
    <property type="entry name" value="ABC transporter involved in vitamin B12 uptake, BtuC"/>
    <property type="match status" value="1"/>
</dbReference>
<dbReference type="GO" id="GO:0010043">
    <property type="term" value="P:response to zinc ion"/>
    <property type="evidence" value="ECO:0007669"/>
    <property type="project" value="TreeGrafter"/>
</dbReference>
<keyword evidence="7" id="KW-0862">Zinc</keyword>
<keyword evidence="16" id="KW-1185">Reference proteome</keyword>
<dbReference type="InterPro" id="IPR001626">
    <property type="entry name" value="ABC_TroCD"/>
</dbReference>
<comment type="subcellular location">
    <subcellularLocation>
        <location evidence="2 13">Cell membrane</location>
        <topology evidence="2 13">Multi-pass membrane protein</topology>
    </subcellularLocation>
</comment>
<evidence type="ECO:0000256" key="12">
    <source>
        <dbReference type="ARBA" id="ARBA00040080"/>
    </source>
</evidence>
<keyword evidence="11 14" id="KW-0472">Membrane</keyword>
<comment type="function">
    <text evidence="1">Involved in the high-affinity zinc uptake transport system.</text>
</comment>
<reference evidence="15 16" key="1">
    <citation type="submission" date="2017-09" db="EMBL/GenBank/DDBJ databases">
        <authorList>
            <person name="Ehlers B."/>
            <person name="Leendertz F.H."/>
        </authorList>
    </citation>
    <scope>NUCLEOTIDE SEQUENCE [LARGE SCALE GENOMIC DNA]</scope>
    <source>
        <strain evidence="15 16">DSM 18289</strain>
    </source>
</reference>
<evidence type="ECO:0000256" key="4">
    <source>
        <dbReference type="ARBA" id="ARBA00022448"/>
    </source>
</evidence>
<keyword evidence="5" id="KW-1003">Cell membrane</keyword>
<comment type="similarity">
    <text evidence="3 13">Belongs to the ABC-3 integral membrane protein family.</text>
</comment>
<protein>
    <recommendedName>
        <fullName evidence="12">High-affinity zinc uptake system membrane protein ZnuB</fullName>
    </recommendedName>
</protein>
<evidence type="ECO:0000313" key="15">
    <source>
        <dbReference type="EMBL" id="SNZ20778.1"/>
    </source>
</evidence>
<proteinExistence type="inferred from homology"/>
<name>A0A285PH91_9HYPH</name>
<evidence type="ECO:0000256" key="5">
    <source>
        <dbReference type="ARBA" id="ARBA00022475"/>
    </source>
</evidence>
<dbReference type="Gene3D" id="1.10.3470.10">
    <property type="entry name" value="ABC transporter involved in vitamin B12 uptake, BtuC"/>
    <property type="match status" value="1"/>
</dbReference>
<dbReference type="AlphaFoldDB" id="A0A285PH91"/>
<evidence type="ECO:0000256" key="8">
    <source>
        <dbReference type="ARBA" id="ARBA00022906"/>
    </source>
</evidence>
<evidence type="ECO:0000256" key="1">
    <source>
        <dbReference type="ARBA" id="ARBA00002313"/>
    </source>
</evidence>
<evidence type="ECO:0000313" key="16">
    <source>
        <dbReference type="Proteomes" id="UP000219439"/>
    </source>
</evidence>
<evidence type="ECO:0000256" key="10">
    <source>
        <dbReference type="ARBA" id="ARBA00023065"/>
    </source>
</evidence>
<evidence type="ECO:0000256" key="2">
    <source>
        <dbReference type="ARBA" id="ARBA00004651"/>
    </source>
</evidence>
<gene>
    <name evidence="15" type="ORF">SAMN06265368_3888</name>
</gene>
<organism evidence="15 16">
    <name type="scientific">Cohaesibacter gelatinilyticus</name>
    <dbReference type="NCBI Taxonomy" id="372072"/>
    <lineage>
        <taxon>Bacteria</taxon>
        <taxon>Pseudomonadati</taxon>
        <taxon>Pseudomonadota</taxon>
        <taxon>Alphaproteobacteria</taxon>
        <taxon>Hyphomicrobiales</taxon>
        <taxon>Cohaesibacteraceae</taxon>
    </lineage>
</organism>
<feature type="transmembrane region" description="Helical" evidence="14">
    <location>
        <begin position="172"/>
        <end position="205"/>
    </location>
</feature>
<feature type="transmembrane region" description="Helical" evidence="14">
    <location>
        <begin position="12"/>
        <end position="32"/>
    </location>
</feature>
<dbReference type="Pfam" id="PF00950">
    <property type="entry name" value="ABC-3"/>
    <property type="match status" value="1"/>
</dbReference>
<feature type="transmembrane region" description="Helical" evidence="14">
    <location>
        <begin position="217"/>
        <end position="235"/>
    </location>
</feature>
<keyword evidence="9 14" id="KW-1133">Transmembrane helix</keyword>
<keyword evidence="10" id="KW-0406">Ion transport</keyword>
<feature type="transmembrane region" description="Helical" evidence="14">
    <location>
        <begin position="132"/>
        <end position="152"/>
    </location>
</feature>
<dbReference type="PANTHER" id="PTHR30477:SF23">
    <property type="entry name" value="HIGH-AFFINITY ZINC UPTAKE SYSTEM MEMBRANE PROTEIN ZNUB"/>
    <property type="match status" value="1"/>
</dbReference>
<dbReference type="Proteomes" id="UP000219439">
    <property type="component" value="Unassembled WGS sequence"/>
</dbReference>
<sequence>MSWLLDDFFMRALFGGLGIALIAGPLGCFIVWRRMAYFGETMAHAALLGIALSLLMDIFPIGGVFAVSLLIAGVLYWLERLDRLSTDTLLGILSHASLSIGLITLGFMTWLRIDIMSLLFGDILSISQQDIMIIWGGGALVLALLLSHWQSLLASTISPDIASAEGLPVTRANLLFIFLIALVIAVAMKLIGVLLITSLLIIPAATARQFSLSPESMAVMAAFIAALAVYIGLQSSLQWDSQPGPSIVLSAFSLFLISLAIGPAILKVIRKRSS</sequence>
<feature type="transmembrane region" description="Helical" evidence="14">
    <location>
        <begin position="89"/>
        <end position="111"/>
    </location>
</feature>
<feature type="transmembrane region" description="Helical" evidence="14">
    <location>
        <begin position="247"/>
        <end position="269"/>
    </location>
</feature>
<evidence type="ECO:0000256" key="11">
    <source>
        <dbReference type="ARBA" id="ARBA00023136"/>
    </source>
</evidence>
<dbReference type="GO" id="GO:0055085">
    <property type="term" value="P:transmembrane transport"/>
    <property type="evidence" value="ECO:0007669"/>
    <property type="project" value="InterPro"/>
</dbReference>
<feature type="transmembrane region" description="Helical" evidence="14">
    <location>
        <begin position="44"/>
        <end position="77"/>
    </location>
</feature>
<dbReference type="PANTHER" id="PTHR30477">
    <property type="entry name" value="ABC-TRANSPORTER METAL-BINDING PROTEIN"/>
    <property type="match status" value="1"/>
</dbReference>
<evidence type="ECO:0000256" key="7">
    <source>
        <dbReference type="ARBA" id="ARBA00022833"/>
    </source>
</evidence>
<dbReference type="EMBL" id="OBEL01000005">
    <property type="protein sequence ID" value="SNZ20778.1"/>
    <property type="molecule type" value="Genomic_DNA"/>
</dbReference>
<evidence type="ECO:0000256" key="3">
    <source>
        <dbReference type="ARBA" id="ARBA00008034"/>
    </source>
</evidence>
<accession>A0A285PH91</accession>